<dbReference type="InterPro" id="IPR011032">
    <property type="entry name" value="GroES-like_sf"/>
</dbReference>
<sequence>MRALHLPAVSAGTQPPFRFPDHPPSPSDLQYTPSTYPEPSSSDPNSSGQPVYLIRVLTTALTRGELSWQEILDSSRFHPYGSAIPGHDIVGIVEKTYLASATTAPKFSPGEKVWGLLDFDRDGAASSLTIAFESELSLAPHPPPGVSLSGAKWDEELATLPLSGLTAYQALFTHGNLPTTTLLSQLPSSQSQSPSPSPSPPFIAQRVLITGASGSVGIPTIQLAKAAGFHIVATCSASSRPFVEGILTSCDHHIIDYTATEYTSIPSTFQTQGFEPVDLVVDCVGSTTLQSILLRPSSVVRPHGRIITIVAPIHTFGPVLSAQMGQACTAAAVDAVDFFVVKPRAEDLAVLGNLVEQGQLRGHVDAVSDLDHGREAMELVESRGRRGVGKVVLRVADS</sequence>
<proteinExistence type="predicted"/>
<feature type="compositionally biased region" description="Low complexity" evidence="1">
    <location>
        <begin position="27"/>
        <end position="44"/>
    </location>
</feature>
<dbReference type="InterPro" id="IPR036291">
    <property type="entry name" value="NAD(P)-bd_dom_sf"/>
</dbReference>
<evidence type="ECO:0000259" key="2">
    <source>
        <dbReference type="SMART" id="SM00829"/>
    </source>
</evidence>
<dbReference type="Proteomes" id="UP001161757">
    <property type="component" value="Unassembled WGS sequence"/>
</dbReference>
<dbReference type="SUPFAM" id="SSF50129">
    <property type="entry name" value="GroES-like"/>
    <property type="match status" value="1"/>
</dbReference>
<feature type="region of interest" description="Disordered" evidence="1">
    <location>
        <begin position="1"/>
        <end position="49"/>
    </location>
</feature>
<evidence type="ECO:0000313" key="4">
    <source>
        <dbReference type="Proteomes" id="UP001161757"/>
    </source>
</evidence>
<feature type="domain" description="Enoyl reductase (ER)" evidence="2">
    <location>
        <begin position="24"/>
        <end position="393"/>
    </location>
</feature>
<dbReference type="PANTHER" id="PTHR43482:SF4">
    <property type="entry name" value="ALCOHOL DEHYDROGENASE, PUTATIVE (AFU_ORTHOLOGUE AFUA_7G06260)-RELATED"/>
    <property type="match status" value="1"/>
</dbReference>
<name>A0AAN6EKM2_EXODE</name>
<dbReference type="PANTHER" id="PTHR43482">
    <property type="entry name" value="PROTEIN AST1-RELATED"/>
    <property type="match status" value="1"/>
</dbReference>
<dbReference type="EMBL" id="JAJGCB010000029">
    <property type="protein sequence ID" value="KAJ8987006.1"/>
    <property type="molecule type" value="Genomic_DNA"/>
</dbReference>
<organism evidence="3 4">
    <name type="scientific">Exophiala dermatitidis</name>
    <name type="common">Black yeast-like fungus</name>
    <name type="synonym">Wangiella dermatitidis</name>
    <dbReference type="NCBI Taxonomy" id="5970"/>
    <lineage>
        <taxon>Eukaryota</taxon>
        <taxon>Fungi</taxon>
        <taxon>Dikarya</taxon>
        <taxon>Ascomycota</taxon>
        <taxon>Pezizomycotina</taxon>
        <taxon>Eurotiomycetes</taxon>
        <taxon>Chaetothyriomycetidae</taxon>
        <taxon>Chaetothyriales</taxon>
        <taxon>Herpotrichiellaceae</taxon>
        <taxon>Exophiala</taxon>
    </lineage>
</organism>
<dbReference type="InterPro" id="IPR020843">
    <property type="entry name" value="ER"/>
</dbReference>
<reference evidence="3" key="1">
    <citation type="submission" date="2023-01" db="EMBL/GenBank/DDBJ databases">
        <title>Exophiala dermititidis isolated from Cystic Fibrosis Patient.</title>
        <authorList>
            <person name="Kurbessoian T."/>
            <person name="Crocker A."/>
            <person name="Murante D."/>
            <person name="Hogan D.A."/>
            <person name="Stajich J.E."/>
        </authorList>
    </citation>
    <scope>NUCLEOTIDE SEQUENCE</scope>
    <source>
        <strain evidence="3">Ex8</strain>
    </source>
</reference>
<dbReference type="Pfam" id="PF13602">
    <property type="entry name" value="ADH_zinc_N_2"/>
    <property type="match status" value="1"/>
</dbReference>
<dbReference type="InterPro" id="IPR052585">
    <property type="entry name" value="Lipid_raft_assoc_Zn_ADH"/>
</dbReference>
<dbReference type="AlphaFoldDB" id="A0AAN6EKM2"/>
<dbReference type="SMART" id="SM00829">
    <property type="entry name" value="PKS_ER"/>
    <property type="match status" value="1"/>
</dbReference>
<evidence type="ECO:0000313" key="3">
    <source>
        <dbReference type="EMBL" id="KAJ8987006.1"/>
    </source>
</evidence>
<gene>
    <name evidence="3" type="ORF">HRR80_008943</name>
</gene>
<dbReference type="GO" id="GO:0016491">
    <property type="term" value="F:oxidoreductase activity"/>
    <property type="evidence" value="ECO:0007669"/>
    <property type="project" value="InterPro"/>
</dbReference>
<dbReference type="Gene3D" id="3.90.180.10">
    <property type="entry name" value="Medium-chain alcohol dehydrogenases, catalytic domain"/>
    <property type="match status" value="1"/>
</dbReference>
<evidence type="ECO:0000256" key="1">
    <source>
        <dbReference type="SAM" id="MobiDB-lite"/>
    </source>
</evidence>
<accession>A0AAN6EKM2</accession>
<dbReference type="SUPFAM" id="SSF51735">
    <property type="entry name" value="NAD(P)-binding Rossmann-fold domains"/>
    <property type="match status" value="1"/>
</dbReference>
<protein>
    <recommendedName>
        <fullName evidence="2">Enoyl reductase (ER) domain-containing protein</fullName>
    </recommendedName>
</protein>
<dbReference type="Gene3D" id="3.40.50.720">
    <property type="entry name" value="NAD(P)-binding Rossmann-like Domain"/>
    <property type="match status" value="1"/>
</dbReference>
<dbReference type="CDD" id="cd05289">
    <property type="entry name" value="MDR_like_2"/>
    <property type="match status" value="1"/>
</dbReference>
<comment type="caution">
    <text evidence="3">The sequence shown here is derived from an EMBL/GenBank/DDBJ whole genome shotgun (WGS) entry which is preliminary data.</text>
</comment>